<name>A0A7X5QXD6_9GAMM</name>
<evidence type="ECO:0000256" key="1">
    <source>
        <dbReference type="SAM" id="SignalP"/>
    </source>
</evidence>
<dbReference type="AlphaFoldDB" id="A0A7X5QXD6"/>
<proteinExistence type="predicted"/>
<comment type="caution">
    <text evidence="2">The sequence shown here is derived from an EMBL/GenBank/DDBJ whole genome shotgun (WGS) entry which is preliminary data.</text>
</comment>
<keyword evidence="3" id="KW-1185">Reference proteome</keyword>
<feature type="chain" id="PRO_5031473963" description="Reprolysin-like metallo-peptidase family M12B" evidence="1">
    <location>
        <begin position="23"/>
        <end position="324"/>
    </location>
</feature>
<accession>A0A7X5QXD6</accession>
<evidence type="ECO:0000313" key="3">
    <source>
        <dbReference type="Proteomes" id="UP000518878"/>
    </source>
</evidence>
<dbReference type="EMBL" id="JAAQTL010000002">
    <property type="protein sequence ID" value="NID17085.1"/>
    <property type="molecule type" value="Genomic_DNA"/>
</dbReference>
<dbReference type="RefSeq" id="WP_166700882.1">
    <property type="nucleotide sequence ID" value="NZ_JAAQTL010000002.1"/>
</dbReference>
<dbReference type="Proteomes" id="UP000518878">
    <property type="component" value="Unassembled WGS sequence"/>
</dbReference>
<evidence type="ECO:0000313" key="2">
    <source>
        <dbReference type="EMBL" id="NID17085.1"/>
    </source>
</evidence>
<dbReference type="SUPFAM" id="SSF55486">
    <property type="entry name" value="Metalloproteases ('zincins'), catalytic domain"/>
    <property type="match status" value="1"/>
</dbReference>
<gene>
    <name evidence="2" type="ORF">HBF32_16530</name>
</gene>
<organism evidence="2 3">
    <name type="scientific">Luteibacter yeojuensis</name>
    <dbReference type="NCBI Taxonomy" id="345309"/>
    <lineage>
        <taxon>Bacteria</taxon>
        <taxon>Pseudomonadati</taxon>
        <taxon>Pseudomonadota</taxon>
        <taxon>Gammaproteobacteria</taxon>
        <taxon>Lysobacterales</taxon>
        <taxon>Rhodanobacteraceae</taxon>
        <taxon>Luteibacter</taxon>
    </lineage>
</organism>
<keyword evidence="1" id="KW-0732">Signal</keyword>
<evidence type="ECO:0008006" key="4">
    <source>
        <dbReference type="Google" id="ProtNLM"/>
    </source>
</evidence>
<reference evidence="2 3" key="1">
    <citation type="journal article" date="2006" name="Int. J. Syst. Evol. Microbiol.">
        <title>Dyella yeojuensis sp. nov., isolated from greenhouse soil in Korea.</title>
        <authorList>
            <person name="Kim B.Y."/>
            <person name="Weon H.Y."/>
            <person name="Lee K.H."/>
            <person name="Seok S.J."/>
            <person name="Kwon S.W."/>
            <person name="Go S.J."/>
            <person name="Stackebrandt E."/>
        </authorList>
    </citation>
    <scope>NUCLEOTIDE SEQUENCE [LARGE SCALE GENOMIC DNA]</scope>
    <source>
        <strain evidence="2 3">DSM 17673</strain>
    </source>
</reference>
<sequence>MKAAHLAMLLAWLIVASAPTHALDRRVDIFDTHAAGGLPSQFNLPTPANDGTQAIRLIGELRAHLDTGSGLGRMFLAEIDGRPGTIVRLGDTLDIALAEDDKDPPSASAGAPIDREYRRAGMPPLASRGKGATRKAAYTPALDVWIFLHETAGENDHAKFLNWYVGWWINDLEENVKLEVPIRVSLRDNVPGLTDMDYDAGTDVERIGEVARRGAEHLQAYGVATTPLTKYVLFVDRPPSNWASGTLGSAVPPYGAAIVSNRGHRHIFAHEVGHLLDATHELAERQFFCITNMMDNLIGAFSCKYYSEANNERIRRYVHDRSGR</sequence>
<protein>
    <recommendedName>
        <fullName evidence="4">Reprolysin-like metallo-peptidase family M12B</fullName>
    </recommendedName>
</protein>
<feature type="signal peptide" evidence="1">
    <location>
        <begin position="1"/>
        <end position="22"/>
    </location>
</feature>